<protein>
    <submittedName>
        <fullName evidence="1">Uncharacterized protein</fullName>
    </submittedName>
</protein>
<evidence type="ECO:0000313" key="1">
    <source>
        <dbReference type="EMBL" id="EXB37068.1"/>
    </source>
</evidence>
<reference evidence="2" key="1">
    <citation type="submission" date="2013-01" db="EMBL/GenBank/DDBJ databases">
        <title>Draft Genome Sequence of a Mulberry Tree, Morus notabilis C.K. Schneid.</title>
        <authorList>
            <person name="He N."/>
            <person name="Zhao S."/>
        </authorList>
    </citation>
    <scope>NUCLEOTIDE SEQUENCE</scope>
</reference>
<evidence type="ECO:0000313" key="2">
    <source>
        <dbReference type="Proteomes" id="UP000030645"/>
    </source>
</evidence>
<dbReference type="AlphaFoldDB" id="W9QP24"/>
<dbReference type="STRING" id="981085.W9QP24"/>
<dbReference type="Proteomes" id="UP000030645">
    <property type="component" value="Unassembled WGS sequence"/>
</dbReference>
<proteinExistence type="predicted"/>
<name>W9QP24_9ROSA</name>
<accession>W9QP24</accession>
<sequence>MDCNFNFHFLCGPLPFTVKYECHIHSLTLVDRLIEDDSDEYYIYYWEECKNVAHIHCVTPKIMTALKENNNKEDVELWALGESQWDLGVLQSNKDATKEYCVQHESLAVASAIESNSRFDANGSVEDIERLAHFFRFENADGENYLAELGRFYPAEGQMKLLDDKFLRQQLENVGGYVVLRTLAPVLGTIISDWGGRLELEIDRKARIWARLQNSSGRMQTCSSINPVVGAWGC</sequence>
<dbReference type="EMBL" id="KE343603">
    <property type="protein sequence ID" value="EXB37068.1"/>
    <property type="molecule type" value="Genomic_DNA"/>
</dbReference>
<keyword evidence="2" id="KW-1185">Reference proteome</keyword>
<gene>
    <name evidence="1" type="ORF">L484_020859</name>
</gene>
<organism evidence="1 2">
    <name type="scientific">Morus notabilis</name>
    <dbReference type="NCBI Taxonomy" id="981085"/>
    <lineage>
        <taxon>Eukaryota</taxon>
        <taxon>Viridiplantae</taxon>
        <taxon>Streptophyta</taxon>
        <taxon>Embryophyta</taxon>
        <taxon>Tracheophyta</taxon>
        <taxon>Spermatophyta</taxon>
        <taxon>Magnoliopsida</taxon>
        <taxon>eudicotyledons</taxon>
        <taxon>Gunneridae</taxon>
        <taxon>Pentapetalae</taxon>
        <taxon>rosids</taxon>
        <taxon>fabids</taxon>
        <taxon>Rosales</taxon>
        <taxon>Moraceae</taxon>
        <taxon>Moreae</taxon>
        <taxon>Morus</taxon>
    </lineage>
</organism>